<organism evidence="1 2">
    <name type="scientific">Methyloligella solikamskensis</name>
    <dbReference type="NCBI Taxonomy" id="1177756"/>
    <lineage>
        <taxon>Bacteria</taxon>
        <taxon>Pseudomonadati</taxon>
        <taxon>Pseudomonadota</taxon>
        <taxon>Alphaproteobacteria</taxon>
        <taxon>Hyphomicrobiales</taxon>
        <taxon>Hyphomicrobiaceae</taxon>
        <taxon>Methyloligella</taxon>
    </lineage>
</organism>
<keyword evidence="1" id="KW-0378">Hydrolase</keyword>
<keyword evidence="2" id="KW-1185">Reference proteome</keyword>
<dbReference type="Proteomes" id="UP001597102">
    <property type="component" value="Unassembled WGS sequence"/>
</dbReference>
<comment type="caution">
    <text evidence="1">The sequence shown here is derived from an EMBL/GenBank/DDBJ whole genome shotgun (WGS) entry which is preliminary data.</text>
</comment>
<protein>
    <submittedName>
        <fullName evidence="1">SGNH/GDSL hydrolase family protein</fullName>
    </submittedName>
</protein>
<dbReference type="RefSeq" id="WP_379089369.1">
    <property type="nucleotide sequence ID" value="NZ_JBHTJO010000001.1"/>
</dbReference>
<reference evidence="2" key="1">
    <citation type="journal article" date="2019" name="Int. J. Syst. Evol. Microbiol.">
        <title>The Global Catalogue of Microorganisms (GCM) 10K type strain sequencing project: providing services to taxonomists for standard genome sequencing and annotation.</title>
        <authorList>
            <consortium name="The Broad Institute Genomics Platform"/>
            <consortium name="The Broad Institute Genome Sequencing Center for Infectious Disease"/>
            <person name="Wu L."/>
            <person name="Ma J."/>
        </authorList>
    </citation>
    <scope>NUCLEOTIDE SEQUENCE [LARGE SCALE GENOMIC DNA]</scope>
    <source>
        <strain evidence="2">CCUG 61697</strain>
    </source>
</reference>
<dbReference type="InterPro" id="IPR036514">
    <property type="entry name" value="SGNH_hydro_sf"/>
</dbReference>
<name>A0ABW3JB12_9HYPH</name>
<accession>A0ABW3JB12</accession>
<sequence length="454" mass="50926">MKTILGFLSQAVVAVALTLVALELTSLAIAGMLSSLYGAPVLGGDTLTNRLRSTPYMQGTGPRYREIWNINGMGFRGPEWKFWSDARTVWVFGDSFTEGHGLAYDELYSSRLQKLLDERYGKGAWRVVSFGKGGTGLMLGLDIYEQGRKISPPDVVLYSGSANNEFLDAQRDLKEESKWTPLGGNLYFPYTEAISQRNADRANKLGWIGIVTSTATSFWQRFGQNETLEKEGAYLFTETDARDRLEEYPRFETLSLKIKEMARAGEIHTYFLMRRLDKPDQFVKFREEDRKVPDTAAYEQILAQFMSEVKEDAVPLTIATTLVGSFALNCDHCDEFRELGVEIPPDMIAKQDEERKVSATDRKFRDLWLDGVKSPDSDVCVLDLYDIFKPIANERLYQHYDGHIGARGHEAWAASVFALIEAKFEGRPLDGPGVACSTSGNMDDVLSVSSPSEP</sequence>
<dbReference type="SUPFAM" id="SSF52266">
    <property type="entry name" value="SGNH hydrolase"/>
    <property type="match status" value="1"/>
</dbReference>
<evidence type="ECO:0000313" key="2">
    <source>
        <dbReference type="Proteomes" id="UP001597102"/>
    </source>
</evidence>
<gene>
    <name evidence="1" type="ORF">ACFQ2F_09975</name>
</gene>
<proteinExistence type="predicted"/>
<dbReference type="GO" id="GO:0016787">
    <property type="term" value="F:hydrolase activity"/>
    <property type="evidence" value="ECO:0007669"/>
    <property type="project" value="UniProtKB-KW"/>
</dbReference>
<dbReference type="CDD" id="cd00229">
    <property type="entry name" value="SGNH_hydrolase"/>
    <property type="match status" value="1"/>
</dbReference>
<dbReference type="EMBL" id="JBHTJO010000001">
    <property type="protein sequence ID" value="MFD0987421.1"/>
    <property type="molecule type" value="Genomic_DNA"/>
</dbReference>
<dbReference type="Gene3D" id="3.40.50.1110">
    <property type="entry name" value="SGNH hydrolase"/>
    <property type="match status" value="1"/>
</dbReference>
<evidence type="ECO:0000313" key="1">
    <source>
        <dbReference type="EMBL" id="MFD0987421.1"/>
    </source>
</evidence>